<reference evidence="3" key="1">
    <citation type="journal article" date="2021" name="J Fungi (Basel)">
        <title>Virulence traits and population genomics of the black yeast Aureobasidium melanogenum.</title>
        <authorList>
            <person name="Cernosa A."/>
            <person name="Sun X."/>
            <person name="Gostincar C."/>
            <person name="Fang C."/>
            <person name="Gunde-Cimerman N."/>
            <person name="Song Z."/>
        </authorList>
    </citation>
    <scope>NUCLEOTIDE SEQUENCE</scope>
    <source>
        <strain evidence="3">EXF-8016</strain>
    </source>
</reference>
<dbReference type="OrthoDB" id="21214at2759"/>
<comment type="caution">
    <text evidence="3">The sequence shown here is derived from an EMBL/GenBank/DDBJ whole genome shotgun (WGS) entry which is preliminary data.</text>
</comment>
<feature type="region of interest" description="Disordered" evidence="2">
    <location>
        <begin position="1"/>
        <end position="103"/>
    </location>
</feature>
<feature type="region of interest" description="Disordered" evidence="2">
    <location>
        <begin position="715"/>
        <end position="830"/>
    </location>
</feature>
<feature type="compositionally biased region" description="Polar residues" evidence="2">
    <location>
        <begin position="46"/>
        <end position="57"/>
    </location>
</feature>
<feature type="compositionally biased region" description="Basic and acidic residues" evidence="2">
    <location>
        <begin position="335"/>
        <end position="347"/>
    </location>
</feature>
<name>A0A9P8GQA0_AURME</name>
<proteinExistence type="predicted"/>
<feature type="compositionally biased region" description="Basic and acidic residues" evidence="2">
    <location>
        <begin position="378"/>
        <end position="393"/>
    </location>
</feature>
<dbReference type="AlphaFoldDB" id="A0A9P8GQA0"/>
<feature type="compositionally biased region" description="Basic and acidic residues" evidence="2">
    <location>
        <begin position="725"/>
        <end position="742"/>
    </location>
</feature>
<feature type="compositionally biased region" description="Polar residues" evidence="2">
    <location>
        <begin position="746"/>
        <end position="760"/>
    </location>
</feature>
<feature type="non-terminal residue" evidence="3">
    <location>
        <position position="1097"/>
    </location>
</feature>
<feature type="compositionally biased region" description="Polar residues" evidence="2">
    <location>
        <begin position="1"/>
        <end position="11"/>
    </location>
</feature>
<sequence>MEQDDTATPSPKNKENNPLESRLTSRSKATSGVVHETASLHRRSEASGSSSGKNTISHAIKSLLPHTTAPALAKKSKDNPRSPLPPTFQGQAPSTTPALVSMSEDQLMEAHVVHSRQAHAYLEELVKRRHPPPPGWDPPKDWQVSQASEHSTPAIDAEQPRLRDVGSLASVDEELPLAGPSDQTRKDSALTQGVRSSAASAGGRLSSKVVRGTQTTGRNSRGRMGAKATSKADNPRGYIASVSRKQRGVIIARKAGSRAKDSFMLKNAVCNSSNEDHDTAEWISEDDTGLFRMPGRSISTVKIKTYLEAETSLLHLDLRTAIPLKSESSGVDTRGSSEKSQRGRDEDALAGPDTETQEPGKTRKPLDASNSSGAEGSLQDREASDKDKDKDIPLETYFPGPDDDCRPPAYVVADAQYWGELFQISRGARVDDVAASKAACGMIQIPPHNANRQEGCESLRSGCDGSPKPPPTPRLAQKTLALVHLEELDIDSDTDIRFLDLESAGPYPIDNTSLTRTHSELASPESSARQGGASKTMPRESNTHVGEGFRRMKLRKKAERPSSFYRAPEIQERGRTLERDSGQEGLGLGIGLGISMADEESIPEKADSEWQGEEMADDPKIQNYSTRQPSLLIRRKTERAEAAVLPRADDPVVAIQDMLLGGGALLRTGREEDEGLMCVSVDAVRRIRDGRQREREEKEEHQQELDQFVANFEQSQHQEQLASERPQEGQILDRDPPAKETEFESVPNTDGAQESSQTQSSHRRDRSSSVGSNTSSRTAFRTRDTNTTPRPGDIGINKTLGKSQSSVARPLPPLPTFPPDLLDPSHPNDHEDFVSLNDPSIRHHLARALSNIYSGDMAAQNPAMANPAAPYTLGGGMPSAGHHSDMQHIWSLVQELSSVLQQNREQYDELQDGLARAQPRPTANGVLTNGDANVSHAPHASSDVDTTALQAQLSDALSRITELETECKEANQVIDYAEEIVEKFKLQVREYAHSHQSATIALHAHYNSLLETSRNETIQAQLTHQAWQASLLRLSENLRLAQSAHEEGTLPYRRRIAALKEENRILRAKAGWEPASDSENSDDEDDVFDEGIEAGSS</sequence>
<protein>
    <submittedName>
        <fullName evidence="3">Uncharacterized protein</fullName>
    </submittedName>
</protein>
<gene>
    <name evidence="3" type="ORF">KCV03_g816</name>
</gene>
<keyword evidence="1" id="KW-0175">Coiled coil</keyword>
<evidence type="ECO:0000313" key="3">
    <source>
        <dbReference type="EMBL" id="KAH0234537.1"/>
    </source>
</evidence>
<evidence type="ECO:0000256" key="2">
    <source>
        <dbReference type="SAM" id="MobiDB-lite"/>
    </source>
</evidence>
<feature type="compositionally biased region" description="Low complexity" evidence="2">
    <location>
        <begin position="195"/>
        <end position="207"/>
    </location>
</feature>
<feature type="compositionally biased region" description="Polar residues" evidence="2">
    <location>
        <begin position="18"/>
        <end position="30"/>
    </location>
</feature>
<dbReference type="PANTHER" id="PTHR39472">
    <property type="entry name" value="EXPRESSED PROTEIN"/>
    <property type="match status" value="1"/>
</dbReference>
<evidence type="ECO:0000256" key="1">
    <source>
        <dbReference type="SAM" id="Coils"/>
    </source>
</evidence>
<accession>A0A9P8GQA0</accession>
<evidence type="ECO:0000313" key="4">
    <source>
        <dbReference type="Proteomes" id="UP000767238"/>
    </source>
</evidence>
<organism evidence="3 4">
    <name type="scientific">Aureobasidium melanogenum</name>
    <name type="common">Aureobasidium pullulans var. melanogenum</name>
    <dbReference type="NCBI Taxonomy" id="46634"/>
    <lineage>
        <taxon>Eukaryota</taxon>
        <taxon>Fungi</taxon>
        <taxon>Dikarya</taxon>
        <taxon>Ascomycota</taxon>
        <taxon>Pezizomycotina</taxon>
        <taxon>Dothideomycetes</taxon>
        <taxon>Dothideomycetidae</taxon>
        <taxon>Dothideales</taxon>
        <taxon>Saccotheciaceae</taxon>
        <taxon>Aureobasidium</taxon>
    </lineage>
</organism>
<feature type="region of interest" description="Disordered" evidence="2">
    <location>
        <begin position="326"/>
        <end position="405"/>
    </location>
</feature>
<feature type="region of interest" description="Disordered" evidence="2">
    <location>
        <begin position="123"/>
        <end position="240"/>
    </location>
</feature>
<feature type="compositionally biased region" description="Polar residues" evidence="2">
    <location>
        <begin position="88"/>
        <end position="98"/>
    </location>
</feature>
<dbReference type="PANTHER" id="PTHR39472:SF1">
    <property type="entry name" value="EXPRESSED PROTEIN"/>
    <property type="match status" value="1"/>
</dbReference>
<feature type="compositionally biased region" description="Acidic residues" evidence="2">
    <location>
        <begin position="1079"/>
        <end position="1097"/>
    </location>
</feature>
<feature type="coiled-coil region" evidence="1">
    <location>
        <begin position="946"/>
        <end position="980"/>
    </location>
</feature>
<dbReference type="EMBL" id="JAHFYH010000003">
    <property type="protein sequence ID" value="KAH0234537.1"/>
    <property type="molecule type" value="Genomic_DNA"/>
</dbReference>
<feature type="region of interest" description="Disordered" evidence="2">
    <location>
        <begin position="1069"/>
        <end position="1097"/>
    </location>
</feature>
<dbReference type="Proteomes" id="UP000767238">
    <property type="component" value="Unassembled WGS sequence"/>
</dbReference>
<reference evidence="3" key="2">
    <citation type="submission" date="2021-08" db="EMBL/GenBank/DDBJ databases">
        <authorList>
            <person name="Gostincar C."/>
            <person name="Sun X."/>
            <person name="Song Z."/>
            <person name="Gunde-Cimerman N."/>
        </authorList>
    </citation>
    <scope>NUCLEOTIDE SEQUENCE</scope>
    <source>
        <strain evidence="3">EXF-8016</strain>
    </source>
</reference>
<feature type="region of interest" description="Disordered" evidence="2">
    <location>
        <begin position="510"/>
        <end position="545"/>
    </location>
</feature>